<dbReference type="EC" id="2.1.1.80" evidence="2"/>
<evidence type="ECO:0000259" key="8">
    <source>
        <dbReference type="PROSITE" id="PS50112"/>
    </source>
</evidence>
<dbReference type="InterPro" id="IPR013767">
    <property type="entry name" value="PAS_fold"/>
</dbReference>
<dbReference type="SUPFAM" id="SSF53335">
    <property type="entry name" value="S-adenosyl-L-methionine-dependent methyltransferases"/>
    <property type="match status" value="1"/>
</dbReference>
<dbReference type="InterPro" id="IPR022641">
    <property type="entry name" value="CheR_N"/>
</dbReference>
<dbReference type="PRINTS" id="PR00996">
    <property type="entry name" value="CHERMTFRASE"/>
</dbReference>
<keyword evidence="3" id="KW-0489">Methyltransferase</keyword>
<keyword evidence="5" id="KW-0949">S-adenosyl-L-methionine</keyword>
<dbReference type="EMBL" id="CP034550">
    <property type="protein sequence ID" value="QFZ24328.1"/>
    <property type="molecule type" value="Genomic_DNA"/>
</dbReference>
<evidence type="ECO:0000259" key="9">
    <source>
        <dbReference type="PROSITE" id="PS50113"/>
    </source>
</evidence>
<evidence type="ECO:0000256" key="7">
    <source>
        <dbReference type="SAM" id="MobiDB-lite"/>
    </source>
</evidence>
<dbReference type="SMART" id="SM00091">
    <property type="entry name" value="PAS"/>
    <property type="match status" value="2"/>
</dbReference>
<feature type="compositionally biased region" description="Acidic residues" evidence="7">
    <location>
        <begin position="628"/>
        <end position="640"/>
    </location>
</feature>
<evidence type="ECO:0000256" key="5">
    <source>
        <dbReference type="ARBA" id="ARBA00022691"/>
    </source>
</evidence>
<dbReference type="Proteomes" id="UP000325787">
    <property type="component" value="Chromosome"/>
</dbReference>
<comment type="catalytic activity">
    <reaction evidence="1">
        <text>L-glutamyl-[protein] + S-adenosyl-L-methionine = [protein]-L-glutamate 5-O-methyl ester + S-adenosyl-L-homocysteine</text>
        <dbReference type="Rhea" id="RHEA:24452"/>
        <dbReference type="Rhea" id="RHEA-COMP:10208"/>
        <dbReference type="Rhea" id="RHEA-COMP:10311"/>
        <dbReference type="ChEBI" id="CHEBI:29973"/>
        <dbReference type="ChEBI" id="CHEBI:57856"/>
        <dbReference type="ChEBI" id="CHEBI:59789"/>
        <dbReference type="ChEBI" id="CHEBI:82795"/>
        <dbReference type="EC" id="2.1.1.80"/>
    </reaction>
</comment>
<dbReference type="PROSITE" id="PS50123">
    <property type="entry name" value="CHER"/>
    <property type="match status" value="1"/>
</dbReference>
<dbReference type="CDD" id="cd00130">
    <property type="entry name" value="PAS"/>
    <property type="match status" value="1"/>
</dbReference>
<organism evidence="11 12">
    <name type="scientific">Saccharothrix syringae</name>
    <name type="common">Nocardiopsis syringae</name>
    <dbReference type="NCBI Taxonomy" id="103733"/>
    <lineage>
        <taxon>Bacteria</taxon>
        <taxon>Bacillati</taxon>
        <taxon>Actinomycetota</taxon>
        <taxon>Actinomycetes</taxon>
        <taxon>Pseudonocardiales</taxon>
        <taxon>Pseudonocardiaceae</taxon>
        <taxon>Saccharothrix</taxon>
    </lineage>
</organism>
<dbReference type="KEGG" id="ssyi:EKG83_18280"/>
<dbReference type="GO" id="GO:0008983">
    <property type="term" value="F:protein-glutamate O-methyltransferase activity"/>
    <property type="evidence" value="ECO:0007669"/>
    <property type="project" value="UniProtKB-EC"/>
</dbReference>
<dbReference type="InterPro" id="IPR035965">
    <property type="entry name" value="PAS-like_dom_sf"/>
</dbReference>
<dbReference type="Pfam" id="PF13426">
    <property type="entry name" value="PAS_9"/>
    <property type="match status" value="1"/>
</dbReference>
<accession>A0A5Q0HDD0</accession>
<dbReference type="Pfam" id="PF03705">
    <property type="entry name" value="CheR_N"/>
    <property type="match status" value="1"/>
</dbReference>
<feature type="compositionally biased region" description="Basic and acidic residues" evidence="7">
    <location>
        <begin position="612"/>
        <end position="627"/>
    </location>
</feature>
<dbReference type="Gene3D" id="3.40.50.150">
    <property type="entry name" value="Vaccinia Virus protein VP39"/>
    <property type="match status" value="1"/>
</dbReference>
<feature type="coiled-coil region" evidence="6">
    <location>
        <begin position="408"/>
        <end position="498"/>
    </location>
</feature>
<keyword evidence="6" id="KW-0175">Coiled coil</keyword>
<dbReference type="Gene3D" id="1.10.155.10">
    <property type="entry name" value="Chemotaxis receptor methyltransferase CheR, N-terminal domain"/>
    <property type="match status" value="1"/>
</dbReference>
<sequence>MPTEPDDQFEAVLTYLKETRGFDFTGYKRTSLARRVRRRMAQVGVDHFSDYMDLLQVDPDEFDALFNTILINVTDFFRDAEAWEHIRRDVIPALLAERDPDEPLRVWSAGCSAGQEAYTLAMLLADALGPEQFRQRVKIYATDVDEEALTQARQASYTTAEVENLTEGQLQQYFDQQGGHYVFRKDLRRSVIFGRNDLVQDAPISRIDLLVCRNTLMYFNAETQAKVLGRFHFALAPRGILFLGKAEMLLSHSRIFDPVDLKRRTFRRIPGVPTGLGSLVTYPRVPERAGEVGGLDELREHAFSAGPVAQVVITGDDIVALINQQAEALFGLSPRDIGRPLRDLELSYRPVELRAYVEQAKVERRPLRIKDVEWVRAPGDSVWFEIHVNPLVHTDNGLLGITIVFHDVSAARQLLEELEHTNRRLESAYEELQSTNEELETTNEELQSTVEELETTNEELQSTNEELETMNEELQSTNDELQAINDTLRERSAELDQVNDFMETILTSLRLGVVVVDRDLRVLVWNRGTEDLWGLRSDEAVGEHLLNLDIGLPVGELRSAVWAALSDSTTEDVLLIDAINRRGRNTTVRVVVAPMRNQAGESVGAILVMEPSDARPEDARPEDHDPEDHDPEDHDPEDPGPENPSPEDHDPENPSPEAD</sequence>
<dbReference type="InterPro" id="IPR036804">
    <property type="entry name" value="CheR_N_sf"/>
</dbReference>
<dbReference type="InterPro" id="IPR029063">
    <property type="entry name" value="SAM-dependent_MTases_sf"/>
</dbReference>
<evidence type="ECO:0000256" key="6">
    <source>
        <dbReference type="SAM" id="Coils"/>
    </source>
</evidence>
<feature type="domain" description="PAC" evidence="9">
    <location>
        <begin position="368"/>
        <end position="420"/>
    </location>
</feature>
<feature type="domain" description="CheR-type methyltransferase" evidence="10">
    <location>
        <begin position="1"/>
        <end position="249"/>
    </location>
</feature>
<evidence type="ECO:0000256" key="4">
    <source>
        <dbReference type="ARBA" id="ARBA00022679"/>
    </source>
</evidence>
<dbReference type="SUPFAM" id="SSF47757">
    <property type="entry name" value="Chemotaxis receptor methyltransferase CheR, N-terminal domain"/>
    <property type="match status" value="1"/>
</dbReference>
<dbReference type="InterPro" id="IPR050903">
    <property type="entry name" value="Bact_Chemotaxis_MeTrfase"/>
</dbReference>
<feature type="region of interest" description="Disordered" evidence="7">
    <location>
        <begin position="602"/>
        <end position="659"/>
    </location>
</feature>
<dbReference type="OrthoDB" id="9816309at2"/>
<proteinExistence type="predicted"/>
<dbReference type="GO" id="GO:0032259">
    <property type="term" value="P:methylation"/>
    <property type="evidence" value="ECO:0007669"/>
    <property type="project" value="UniProtKB-KW"/>
</dbReference>
<dbReference type="GO" id="GO:0006355">
    <property type="term" value="P:regulation of DNA-templated transcription"/>
    <property type="evidence" value="ECO:0007669"/>
    <property type="project" value="InterPro"/>
</dbReference>
<reference evidence="12" key="1">
    <citation type="journal article" date="2021" name="Curr. Microbiol.">
        <title>Complete genome of nocamycin-producing strain Saccharothrix syringae NRRL B-16468 reveals the biosynthetic potential for secondary metabolites.</title>
        <authorList>
            <person name="Mo X."/>
            <person name="Yang S."/>
        </authorList>
    </citation>
    <scope>NUCLEOTIDE SEQUENCE [LARGE SCALE GENOMIC DNA]</scope>
    <source>
        <strain evidence="12">ATCC 51364 / DSM 43886 / JCM 6844 / KCTC 9398 / NBRC 14523 / NRRL B-16468 / INA 2240</strain>
    </source>
</reference>
<dbReference type="SUPFAM" id="SSF55785">
    <property type="entry name" value="PYP-like sensor domain (PAS domain)"/>
    <property type="match status" value="2"/>
</dbReference>
<evidence type="ECO:0000313" key="12">
    <source>
        <dbReference type="Proteomes" id="UP000325787"/>
    </source>
</evidence>
<evidence type="ECO:0000259" key="10">
    <source>
        <dbReference type="PROSITE" id="PS50123"/>
    </source>
</evidence>
<gene>
    <name evidence="11" type="ORF">EKG83_18280</name>
</gene>
<feature type="domain" description="PAS" evidence="8">
    <location>
        <begin position="498"/>
        <end position="546"/>
    </location>
</feature>
<dbReference type="Gene3D" id="1.20.1480.30">
    <property type="entry name" value="Designed four-helix bundle protein"/>
    <property type="match status" value="1"/>
</dbReference>
<dbReference type="InterPro" id="IPR000700">
    <property type="entry name" value="PAS-assoc_C"/>
</dbReference>
<dbReference type="Gene3D" id="3.30.450.20">
    <property type="entry name" value="PAS domain"/>
    <property type="match status" value="2"/>
</dbReference>
<dbReference type="PANTHER" id="PTHR24422">
    <property type="entry name" value="CHEMOTAXIS PROTEIN METHYLTRANSFERASE"/>
    <property type="match status" value="1"/>
</dbReference>
<dbReference type="InterPro" id="IPR000014">
    <property type="entry name" value="PAS"/>
</dbReference>
<dbReference type="PANTHER" id="PTHR24422:SF10">
    <property type="entry name" value="CHEMOTAXIS PROTEIN METHYLTRANSFERASE 2"/>
    <property type="match status" value="1"/>
</dbReference>
<dbReference type="NCBIfam" id="TIGR00229">
    <property type="entry name" value="sensory_box"/>
    <property type="match status" value="2"/>
</dbReference>
<keyword evidence="12" id="KW-1185">Reference proteome</keyword>
<dbReference type="InterPro" id="IPR000780">
    <property type="entry name" value="CheR_MeTrfase"/>
</dbReference>
<evidence type="ECO:0000256" key="2">
    <source>
        <dbReference type="ARBA" id="ARBA00012534"/>
    </source>
</evidence>
<keyword evidence="4" id="KW-0808">Transferase</keyword>
<dbReference type="Pfam" id="PF00989">
    <property type="entry name" value="PAS"/>
    <property type="match status" value="1"/>
</dbReference>
<dbReference type="InterPro" id="IPR022642">
    <property type="entry name" value="CheR_C"/>
</dbReference>
<dbReference type="PROSITE" id="PS50113">
    <property type="entry name" value="PAC"/>
    <property type="match status" value="1"/>
</dbReference>
<evidence type="ECO:0000256" key="3">
    <source>
        <dbReference type="ARBA" id="ARBA00022603"/>
    </source>
</evidence>
<dbReference type="AlphaFoldDB" id="A0A5Q0HDD0"/>
<evidence type="ECO:0000256" key="1">
    <source>
        <dbReference type="ARBA" id="ARBA00001541"/>
    </source>
</evidence>
<dbReference type="SMART" id="SM00138">
    <property type="entry name" value="MeTrc"/>
    <property type="match status" value="1"/>
</dbReference>
<dbReference type="Pfam" id="PF01739">
    <property type="entry name" value="CheR"/>
    <property type="match status" value="1"/>
</dbReference>
<protein>
    <recommendedName>
        <fullName evidence="2">protein-glutamate O-methyltransferase</fullName>
        <ecNumber evidence="2">2.1.1.80</ecNumber>
    </recommendedName>
</protein>
<evidence type="ECO:0000313" key="11">
    <source>
        <dbReference type="EMBL" id="QFZ24328.1"/>
    </source>
</evidence>
<dbReference type="PROSITE" id="PS50112">
    <property type="entry name" value="PAS"/>
    <property type="match status" value="1"/>
</dbReference>
<name>A0A5Q0HDD0_SACSY</name>